<feature type="compositionally biased region" description="Polar residues" evidence="14">
    <location>
        <begin position="774"/>
        <end position="784"/>
    </location>
</feature>
<accession>A0AAD9CUC1</accession>
<keyword evidence="8 15" id="KW-1133">Transmembrane helix</keyword>
<evidence type="ECO:0000256" key="13">
    <source>
        <dbReference type="ARBA" id="ARBA00048483"/>
    </source>
</evidence>
<keyword evidence="6 15" id="KW-0812">Transmembrane</keyword>
<evidence type="ECO:0000256" key="10">
    <source>
        <dbReference type="ARBA" id="ARBA00023065"/>
    </source>
</evidence>
<dbReference type="InterPro" id="IPR017927">
    <property type="entry name" value="FAD-bd_FR_type"/>
</dbReference>
<feature type="compositionally biased region" description="Basic and acidic residues" evidence="14">
    <location>
        <begin position="716"/>
        <end position="726"/>
    </location>
</feature>
<dbReference type="InterPro" id="IPR039261">
    <property type="entry name" value="FNR_nucleotide-bd"/>
</dbReference>
<feature type="region of interest" description="Disordered" evidence="14">
    <location>
        <begin position="767"/>
        <end position="818"/>
    </location>
</feature>
<comment type="caution">
    <text evidence="17">The sequence shown here is derived from an EMBL/GenBank/DDBJ whole genome shotgun (WGS) entry which is preliminary data.</text>
</comment>
<evidence type="ECO:0000256" key="8">
    <source>
        <dbReference type="ARBA" id="ARBA00022989"/>
    </source>
</evidence>
<dbReference type="PANTHER" id="PTHR32361:SF9">
    <property type="entry name" value="FERRIC REDUCTASE TRANSMEMBRANE COMPONENT 3-RELATED"/>
    <property type="match status" value="1"/>
</dbReference>
<dbReference type="GO" id="GO:0006826">
    <property type="term" value="P:iron ion transport"/>
    <property type="evidence" value="ECO:0007669"/>
    <property type="project" value="TreeGrafter"/>
</dbReference>
<dbReference type="Pfam" id="PF08030">
    <property type="entry name" value="NAD_binding_6"/>
    <property type="match status" value="1"/>
</dbReference>
<evidence type="ECO:0000256" key="9">
    <source>
        <dbReference type="ARBA" id="ARBA00023002"/>
    </source>
</evidence>
<comment type="catalytic activity">
    <reaction evidence="13">
        <text>2 a Fe(II)-siderophore + NADP(+) + H(+) = 2 a Fe(III)-siderophore + NADPH</text>
        <dbReference type="Rhea" id="RHEA:28795"/>
        <dbReference type="Rhea" id="RHEA-COMP:11342"/>
        <dbReference type="Rhea" id="RHEA-COMP:11344"/>
        <dbReference type="ChEBI" id="CHEBI:15378"/>
        <dbReference type="ChEBI" id="CHEBI:29033"/>
        <dbReference type="ChEBI" id="CHEBI:29034"/>
        <dbReference type="ChEBI" id="CHEBI:57783"/>
        <dbReference type="ChEBI" id="CHEBI:58349"/>
        <dbReference type="EC" id="1.16.1.9"/>
    </reaction>
</comment>
<evidence type="ECO:0000256" key="7">
    <source>
        <dbReference type="ARBA" id="ARBA00022982"/>
    </source>
</evidence>
<reference evidence="17" key="1">
    <citation type="submission" date="2023-02" db="EMBL/GenBank/DDBJ databases">
        <title>Identification and recombinant expression of a fungal hydrolase from Papiliotrema laurentii that hydrolyzes apple cutin and clears colloidal polyester polyurethane.</title>
        <authorList>
            <consortium name="DOE Joint Genome Institute"/>
            <person name="Roman V.A."/>
            <person name="Bojanowski C."/>
            <person name="Crable B.R."/>
            <person name="Wagner D.N."/>
            <person name="Hung C.S."/>
            <person name="Nadeau L.J."/>
            <person name="Schratz L."/>
            <person name="Haridas S."/>
            <person name="Pangilinan J."/>
            <person name="Lipzen A."/>
            <person name="Na H."/>
            <person name="Yan M."/>
            <person name="Ng V."/>
            <person name="Grigoriev I.V."/>
            <person name="Spatafora J.W."/>
            <person name="Barlow D."/>
            <person name="Biffinger J."/>
            <person name="Kelley-Loughnane N."/>
            <person name="Varaljay V.A."/>
            <person name="Crookes-Goodson W.J."/>
        </authorList>
    </citation>
    <scope>NUCLEOTIDE SEQUENCE</scope>
    <source>
        <strain evidence="17">5307AH</strain>
    </source>
</reference>
<feature type="compositionally biased region" description="Basic residues" evidence="14">
    <location>
        <begin position="787"/>
        <end position="798"/>
    </location>
</feature>
<feature type="transmembrane region" description="Helical" evidence="15">
    <location>
        <begin position="191"/>
        <end position="209"/>
    </location>
</feature>
<feature type="transmembrane region" description="Helical" evidence="15">
    <location>
        <begin position="272"/>
        <end position="290"/>
    </location>
</feature>
<feature type="region of interest" description="Disordered" evidence="14">
    <location>
        <begin position="713"/>
        <end position="738"/>
    </location>
</feature>
<keyword evidence="7" id="KW-0249">Electron transport</keyword>
<dbReference type="InterPro" id="IPR013121">
    <property type="entry name" value="Fe_red_NAD-bd_6"/>
</dbReference>
<keyword evidence="12" id="KW-0325">Glycoprotein</keyword>
<evidence type="ECO:0000256" key="14">
    <source>
        <dbReference type="SAM" id="MobiDB-lite"/>
    </source>
</evidence>
<evidence type="ECO:0000256" key="4">
    <source>
        <dbReference type="ARBA" id="ARBA00022448"/>
    </source>
</evidence>
<evidence type="ECO:0000256" key="15">
    <source>
        <dbReference type="SAM" id="Phobius"/>
    </source>
</evidence>
<protein>
    <recommendedName>
        <fullName evidence="3">ferric-chelate reductase (NADPH)</fullName>
        <ecNumber evidence="3">1.16.1.9</ecNumber>
    </recommendedName>
</protein>
<proteinExistence type="inferred from homology"/>
<keyword evidence="11 15" id="KW-0472">Membrane</keyword>
<dbReference type="InterPro" id="IPR013130">
    <property type="entry name" value="Fe3_Rdtase_TM_dom"/>
</dbReference>
<dbReference type="Gene3D" id="3.40.50.80">
    <property type="entry name" value="Nucleotide-binding domain of ferredoxin-NADP reductase (FNR) module"/>
    <property type="match status" value="1"/>
</dbReference>
<dbReference type="Proteomes" id="UP001182556">
    <property type="component" value="Unassembled WGS sequence"/>
</dbReference>
<keyword evidence="10" id="KW-0406">Ion transport</keyword>
<keyword evidence="5" id="KW-1003">Cell membrane</keyword>
<evidence type="ECO:0000256" key="12">
    <source>
        <dbReference type="ARBA" id="ARBA00023180"/>
    </source>
</evidence>
<dbReference type="GO" id="GO:0015677">
    <property type="term" value="P:copper ion import"/>
    <property type="evidence" value="ECO:0007669"/>
    <property type="project" value="TreeGrafter"/>
</dbReference>
<evidence type="ECO:0000256" key="6">
    <source>
        <dbReference type="ARBA" id="ARBA00022692"/>
    </source>
</evidence>
<evidence type="ECO:0000256" key="1">
    <source>
        <dbReference type="ARBA" id="ARBA00004651"/>
    </source>
</evidence>
<dbReference type="EC" id="1.16.1.9" evidence="3"/>
<evidence type="ECO:0000256" key="3">
    <source>
        <dbReference type="ARBA" id="ARBA00012668"/>
    </source>
</evidence>
<dbReference type="EMBL" id="JAODAN010000009">
    <property type="protein sequence ID" value="KAK1922189.1"/>
    <property type="molecule type" value="Genomic_DNA"/>
</dbReference>
<dbReference type="SFLD" id="SFLDS00052">
    <property type="entry name" value="Ferric_Reductase_Domain"/>
    <property type="match status" value="2"/>
</dbReference>
<evidence type="ECO:0000256" key="2">
    <source>
        <dbReference type="ARBA" id="ARBA00006278"/>
    </source>
</evidence>
<dbReference type="InterPro" id="IPR017938">
    <property type="entry name" value="Riboflavin_synthase-like_b-brl"/>
</dbReference>
<gene>
    <name evidence="17" type="ORF">DB88DRAFT_497493</name>
</gene>
<comment type="subcellular location">
    <subcellularLocation>
        <location evidence="1">Cell membrane</location>
        <topology evidence="1">Multi-pass membrane protein</topology>
    </subcellularLocation>
</comment>
<keyword evidence="18" id="KW-1185">Reference proteome</keyword>
<feature type="transmembrane region" description="Helical" evidence="15">
    <location>
        <begin position="230"/>
        <end position="252"/>
    </location>
</feature>
<dbReference type="AlphaFoldDB" id="A0AAD9CUC1"/>
<comment type="similarity">
    <text evidence="2">Belongs to the ferric reductase (FRE) family.</text>
</comment>
<sequence>MTVTGATTARIASATYTPPFQSVSTNPAAVQITGSVTSPVSNNPTLSAGTSDSDYAWAYLQAHMMSPPSYRYAYLLWMVLAFIAILYAVAHHLRLSGGSIGAAFSRFGMRRHTLGSKKPGRRHRALPSNNILLMLAIITIVTLVLCLIGADYIAPTSSILDFSTSFKRATSSATSPQYTINKSFWTLGSRFGFMAFALFPAVILFALKAPPAAILALRALTQLHADKLSILHRGVAWLVWAITTAHVALWTVQLFQDSNNGRATWFYLWTNYRFIFGCVAYAALTGIMVMSLRPVRKHQYEFFYVAHVVLVILTLVACAIHHPVLWYWMVAAGGLWILERSLRLLRFARINALFSKQKEVNLRAGPHYDHIPDSEGYAMQDLETPFTDKTLPRRPPMSSGGNAALDAEFGTRSSSAYYDEGSLQPLGTYESRYGDHYSGDSYADPYAVYTKPPNRPKDDLRADKHERNRSSIATAPESLPAFTAPLIPTGFAQAQLLPSRTIRLTIKLPRPFQWAPGQSCLLYLPQLSKFQSHPFTIVNNNEPEIILLVKARKGLTRRLFNYVRSKSLASIGIQSTKGERLSLASMRGTGQEGMQVPPVNLRALVDGPFGSANRVRWHEYSTVVIICGGSGVSFGAAVCDHVCQMMSKNRDIQSRKMVTQRVRFCWVVREYAEIAWVAGQLYRCRQMVTPAQLEISIFVTNASKLREDFSLPQPRFAKEHGRRDSQDSVASEMSQDPRFDLEELGTGTEDLSTQYADVIDLTNYDDEEDVNDPAEQTLSEQVQAQGKVRRARSRKAARARGPASSSYPPPRRGPSMLGLDDAAQKYAAAADAYSETDTLAPPLHTYGSRYNLRASTDEAPPPRFADDVRRHSYRSIADSTYGMYDPYSGMTGPGFRPSPSPSIINFDDTQSIAGESVRNLLSRASRTGSMVLLEDNGGDVHGDAGLWIDQADFAAMNVMSEMARPGKPKLSAVLEEEIDRSSGAIAVATCGPVTLNTVVRNLVSKHNSPARIRRGDKRGHIAIYSEDYES</sequence>
<name>A0AAD9CUC1_PAPLA</name>
<feature type="transmembrane region" description="Helical" evidence="15">
    <location>
        <begin position="302"/>
        <end position="320"/>
    </location>
</feature>
<dbReference type="InterPro" id="IPR013112">
    <property type="entry name" value="FAD-bd_8"/>
</dbReference>
<dbReference type="GO" id="GO:0006879">
    <property type="term" value="P:intracellular iron ion homeostasis"/>
    <property type="evidence" value="ECO:0007669"/>
    <property type="project" value="TreeGrafter"/>
</dbReference>
<evidence type="ECO:0000256" key="5">
    <source>
        <dbReference type="ARBA" id="ARBA00022475"/>
    </source>
</evidence>
<dbReference type="Pfam" id="PF01794">
    <property type="entry name" value="Ferric_reduct"/>
    <property type="match status" value="1"/>
</dbReference>
<dbReference type="PANTHER" id="PTHR32361">
    <property type="entry name" value="FERRIC/CUPRIC REDUCTASE TRANSMEMBRANE COMPONENT"/>
    <property type="match status" value="1"/>
</dbReference>
<dbReference type="CDD" id="cd06186">
    <property type="entry name" value="NOX_Duox_like_FAD_NADP"/>
    <property type="match status" value="1"/>
</dbReference>
<keyword evidence="4" id="KW-0813">Transport</keyword>
<feature type="region of interest" description="Disordered" evidence="14">
    <location>
        <begin position="444"/>
        <end position="475"/>
    </location>
</feature>
<keyword evidence="9" id="KW-0560">Oxidoreductase</keyword>
<organism evidence="17 18">
    <name type="scientific">Papiliotrema laurentii</name>
    <name type="common">Cryptococcus laurentii</name>
    <dbReference type="NCBI Taxonomy" id="5418"/>
    <lineage>
        <taxon>Eukaryota</taxon>
        <taxon>Fungi</taxon>
        <taxon>Dikarya</taxon>
        <taxon>Basidiomycota</taxon>
        <taxon>Agaricomycotina</taxon>
        <taxon>Tremellomycetes</taxon>
        <taxon>Tremellales</taxon>
        <taxon>Rhynchogastremaceae</taxon>
        <taxon>Papiliotrema</taxon>
    </lineage>
</organism>
<dbReference type="Pfam" id="PF08022">
    <property type="entry name" value="FAD_binding_8"/>
    <property type="match status" value="1"/>
</dbReference>
<evidence type="ECO:0000313" key="17">
    <source>
        <dbReference type="EMBL" id="KAK1922189.1"/>
    </source>
</evidence>
<dbReference type="PROSITE" id="PS51384">
    <property type="entry name" value="FAD_FR"/>
    <property type="match status" value="1"/>
</dbReference>
<dbReference type="GO" id="GO:0005886">
    <property type="term" value="C:plasma membrane"/>
    <property type="evidence" value="ECO:0007669"/>
    <property type="project" value="UniProtKB-SubCell"/>
</dbReference>
<evidence type="ECO:0000256" key="11">
    <source>
        <dbReference type="ARBA" id="ARBA00023136"/>
    </source>
</evidence>
<feature type="compositionally biased region" description="Basic and acidic residues" evidence="14">
    <location>
        <begin position="455"/>
        <end position="469"/>
    </location>
</feature>
<feature type="transmembrane region" description="Helical" evidence="15">
    <location>
        <begin position="72"/>
        <end position="90"/>
    </location>
</feature>
<evidence type="ECO:0000259" key="16">
    <source>
        <dbReference type="PROSITE" id="PS51384"/>
    </source>
</evidence>
<evidence type="ECO:0000313" key="18">
    <source>
        <dbReference type="Proteomes" id="UP001182556"/>
    </source>
</evidence>
<dbReference type="GO" id="GO:0052851">
    <property type="term" value="F:ferric-chelate reductase (NADPH) activity"/>
    <property type="evidence" value="ECO:0007669"/>
    <property type="project" value="UniProtKB-EC"/>
</dbReference>
<dbReference type="SUPFAM" id="SSF63380">
    <property type="entry name" value="Riboflavin synthase domain-like"/>
    <property type="match status" value="1"/>
</dbReference>
<feature type="transmembrane region" description="Helical" evidence="15">
    <location>
        <begin position="131"/>
        <end position="154"/>
    </location>
</feature>
<dbReference type="InterPro" id="IPR051410">
    <property type="entry name" value="Ferric/Cupric_Reductase"/>
</dbReference>
<feature type="domain" description="FAD-binding FR-type" evidence="16">
    <location>
        <begin position="484"/>
        <end position="615"/>
    </location>
</feature>